<gene>
    <name evidence="2" type="ORF">G2W53_033320</name>
</gene>
<proteinExistence type="predicted"/>
<dbReference type="Proteomes" id="UP000634136">
    <property type="component" value="Unassembled WGS sequence"/>
</dbReference>
<organism evidence="2 3">
    <name type="scientific">Senna tora</name>
    <dbReference type="NCBI Taxonomy" id="362788"/>
    <lineage>
        <taxon>Eukaryota</taxon>
        <taxon>Viridiplantae</taxon>
        <taxon>Streptophyta</taxon>
        <taxon>Embryophyta</taxon>
        <taxon>Tracheophyta</taxon>
        <taxon>Spermatophyta</taxon>
        <taxon>Magnoliopsida</taxon>
        <taxon>eudicotyledons</taxon>
        <taxon>Gunneridae</taxon>
        <taxon>Pentapetalae</taxon>
        <taxon>rosids</taxon>
        <taxon>fabids</taxon>
        <taxon>Fabales</taxon>
        <taxon>Fabaceae</taxon>
        <taxon>Caesalpinioideae</taxon>
        <taxon>Cassia clade</taxon>
        <taxon>Senna</taxon>
    </lineage>
</organism>
<name>A0A834WCQ3_9FABA</name>
<feature type="compositionally biased region" description="Polar residues" evidence="1">
    <location>
        <begin position="71"/>
        <end position="80"/>
    </location>
</feature>
<dbReference type="EMBL" id="JAAIUW010000010">
    <property type="protein sequence ID" value="KAF7812344.1"/>
    <property type="molecule type" value="Genomic_DNA"/>
</dbReference>
<protein>
    <submittedName>
        <fullName evidence="2">Uncharacterized protein</fullName>
    </submittedName>
</protein>
<sequence>MVPLKEIPSVEIQRVLINNLFSRLVHKIICQWRLTIGELHLGSSKSEIRASKSTGSWGASSATSERDKWNNNDNDSPKSP</sequence>
<dbReference type="AlphaFoldDB" id="A0A834WCQ3"/>
<feature type="region of interest" description="Disordered" evidence="1">
    <location>
        <begin position="47"/>
        <end position="80"/>
    </location>
</feature>
<reference evidence="2" key="1">
    <citation type="submission" date="2020-09" db="EMBL/GenBank/DDBJ databases">
        <title>Genome-Enabled Discovery of Anthraquinone Biosynthesis in Senna tora.</title>
        <authorList>
            <person name="Kang S.-H."/>
            <person name="Pandey R.P."/>
            <person name="Lee C.-M."/>
            <person name="Sim J.-S."/>
            <person name="Jeong J.-T."/>
            <person name="Choi B.-S."/>
            <person name="Jung M."/>
            <person name="Ginzburg D."/>
            <person name="Zhao K."/>
            <person name="Won S.Y."/>
            <person name="Oh T.-J."/>
            <person name="Yu Y."/>
            <person name="Kim N.-H."/>
            <person name="Lee O.R."/>
            <person name="Lee T.-H."/>
            <person name="Bashyal P."/>
            <person name="Kim T.-S."/>
            <person name="Lee W.-H."/>
            <person name="Kawkins C."/>
            <person name="Kim C.-K."/>
            <person name="Kim J.S."/>
            <person name="Ahn B.O."/>
            <person name="Rhee S.Y."/>
            <person name="Sohng J.K."/>
        </authorList>
    </citation>
    <scope>NUCLEOTIDE SEQUENCE</scope>
    <source>
        <tissue evidence="2">Leaf</tissue>
    </source>
</reference>
<evidence type="ECO:0000313" key="2">
    <source>
        <dbReference type="EMBL" id="KAF7812344.1"/>
    </source>
</evidence>
<evidence type="ECO:0000256" key="1">
    <source>
        <dbReference type="SAM" id="MobiDB-lite"/>
    </source>
</evidence>
<evidence type="ECO:0000313" key="3">
    <source>
        <dbReference type="Proteomes" id="UP000634136"/>
    </source>
</evidence>
<accession>A0A834WCQ3</accession>
<keyword evidence="3" id="KW-1185">Reference proteome</keyword>
<feature type="compositionally biased region" description="Low complexity" evidence="1">
    <location>
        <begin position="51"/>
        <end position="63"/>
    </location>
</feature>
<comment type="caution">
    <text evidence="2">The sequence shown here is derived from an EMBL/GenBank/DDBJ whole genome shotgun (WGS) entry which is preliminary data.</text>
</comment>